<evidence type="ECO:0000313" key="7">
    <source>
        <dbReference type="Proteomes" id="UP000594121"/>
    </source>
</evidence>
<accession>A0A7L9FHD5</accession>
<organism evidence="6 7">
    <name type="scientific">Infirmifilum lucidum</name>
    <dbReference type="NCBI Taxonomy" id="2776706"/>
    <lineage>
        <taxon>Archaea</taxon>
        <taxon>Thermoproteota</taxon>
        <taxon>Thermoprotei</taxon>
        <taxon>Thermofilales</taxon>
        <taxon>Thermofilaceae</taxon>
        <taxon>Infirmifilum</taxon>
    </lineage>
</organism>
<evidence type="ECO:0000256" key="4">
    <source>
        <dbReference type="ARBA" id="ARBA00022691"/>
    </source>
</evidence>
<keyword evidence="3 6" id="KW-0808">Transferase</keyword>
<keyword evidence="7" id="KW-1185">Reference proteome</keyword>
<comment type="similarity">
    <text evidence="1">Belongs to the class IV-like SAM-binding methyltransferase superfamily. RNA methyltransferase TrmH family.</text>
</comment>
<dbReference type="GO" id="GO:0002128">
    <property type="term" value="P:tRNA nucleoside ribose methylation"/>
    <property type="evidence" value="ECO:0007669"/>
    <property type="project" value="TreeGrafter"/>
</dbReference>
<proteinExistence type="inferred from homology"/>
<dbReference type="SUPFAM" id="SSF75217">
    <property type="entry name" value="alpha/beta knot"/>
    <property type="match status" value="1"/>
</dbReference>
<dbReference type="GO" id="GO:0005829">
    <property type="term" value="C:cytosol"/>
    <property type="evidence" value="ECO:0007669"/>
    <property type="project" value="TreeGrafter"/>
</dbReference>
<dbReference type="InParanoid" id="A0A7L9FHD5"/>
<keyword evidence="2 6" id="KW-0489">Methyltransferase</keyword>
<dbReference type="PANTHER" id="PTHR42786">
    <property type="entry name" value="TRNA/RRNA METHYLTRANSFERASE"/>
    <property type="match status" value="1"/>
</dbReference>
<evidence type="ECO:0000256" key="1">
    <source>
        <dbReference type="ARBA" id="ARBA00007228"/>
    </source>
</evidence>
<dbReference type="AlphaFoldDB" id="A0A7L9FHD5"/>
<dbReference type="PIRSF" id="PIRSF004808">
    <property type="entry name" value="LasT"/>
    <property type="match status" value="1"/>
</dbReference>
<dbReference type="InterPro" id="IPR029028">
    <property type="entry name" value="Alpha/beta_knot_MTases"/>
</dbReference>
<keyword evidence="4" id="KW-0949">S-adenosyl-L-methionine</keyword>
<dbReference type="EMBL" id="CP062310">
    <property type="protein sequence ID" value="QOJ78185.1"/>
    <property type="molecule type" value="Genomic_DNA"/>
</dbReference>
<evidence type="ECO:0000259" key="5">
    <source>
        <dbReference type="Pfam" id="PF00588"/>
    </source>
</evidence>
<dbReference type="Proteomes" id="UP000594121">
    <property type="component" value="Chromosome"/>
</dbReference>
<dbReference type="InterPro" id="IPR029026">
    <property type="entry name" value="tRNA_m1G_MTases_N"/>
</dbReference>
<feature type="domain" description="tRNA/rRNA methyltransferase SpoU type" evidence="5">
    <location>
        <begin position="13"/>
        <end position="159"/>
    </location>
</feature>
<reference evidence="6 7" key="1">
    <citation type="submission" date="2020-10" db="EMBL/GenBank/DDBJ databases">
        <title>Thermofilum lucidum 3507LT sp. nov. a novel member of Thermofilaceae family isolated from Chile hot spring, and proposal of description order Thermofilales.</title>
        <authorList>
            <person name="Zayulina K.S."/>
            <person name="Elcheninov A.G."/>
            <person name="Toshchakov S.V."/>
            <person name="Kublanov I.V."/>
        </authorList>
    </citation>
    <scope>NUCLEOTIDE SEQUENCE [LARGE SCALE GENOMIC DNA]</scope>
    <source>
        <strain evidence="6 7">3507LT</strain>
    </source>
</reference>
<dbReference type="InterPro" id="IPR001537">
    <property type="entry name" value="SpoU_MeTrfase"/>
</dbReference>
<evidence type="ECO:0000256" key="3">
    <source>
        <dbReference type="ARBA" id="ARBA00022679"/>
    </source>
</evidence>
<dbReference type="CDD" id="cd18093">
    <property type="entry name" value="SpoU-like_TrmJ"/>
    <property type="match status" value="1"/>
</dbReference>
<dbReference type="PANTHER" id="PTHR42786:SF2">
    <property type="entry name" value="TRNA (CYTIDINE_URIDINE-2'-O-)-METHYLTRANSFERASE TRMJ"/>
    <property type="match status" value="1"/>
</dbReference>
<dbReference type="InterPro" id="IPR004384">
    <property type="entry name" value="RNA_MeTrfase_TrmJ/LasT"/>
</dbReference>
<gene>
    <name evidence="6" type="ORF">IG193_05230</name>
</gene>
<dbReference type="NCBIfam" id="TIGR00050">
    <property type="entry name" value="rRNA_methyl_1"/>
    <property type="match status" value="1"/>
</dbReference>
<evidence type="ECO:0000256" key="2">
    <source>
        <dbReference type="ARBA" id="ARBA00022603"/>
    </source>
</evidence>
<dbReference type="KEGG" id="thel:IG193_05230"/>
<dbReference type="GO" id="GO:0003723">
    <property type="term" value="F:RNA binding"/>
    <property type="evidence" value="ECO:0007669"/>
    <property type="project" value="InterPro"/>
</dbReference>
<dbReference type="RefSeq" id="WP_192818157.1">
    <property type="nucleotide sequence ID" value="NZ_CP062310.1"/>
</dbReference>
<name>A0A7L9FHD5_9CREN</name>
<dbReference type="Pfam" id="PF00588">
    <property type="entry name" value="SpoU_methylase"/>
    <property type="match status" value="1"/>
</dbReference>
<protein>
    <submittedName>
        <fullName evidence="6">RNA methyltransferase</fullName>
    </submittedName>
</protein>
<sequence>MGSSCSRFSGIGVIFVQPLYEQNIGYIARCMKNFCLAELVLVKPRCSLGSESRKYAMHGAEILERVKIVDSFEEAIKGFDLVVCTTGVKGGGVLRRYVVPRDAASIIAENTGRRAIVIGREDWGLTNEELSLCDLVVTIEANPDYPSLNASHAAVIVFYEIFNAVTQVESPRIERPSRNEVDKLLEYLDLLGRELGYDEARLRKSKLIMRRIVTEARFSALDLRMLMGYFGDSLKRIRECRRSLTELGRAV</sequence>
<evidence type="ECO:0000313" key="6">
    <source>
        <dbReference type="EMBL" id="QOJ78185.1"/>
    </source>
</evidence>
<dbReference type="Gene3D" id="3.40.1280.10">
    <property type="match status" value="1"/>
</dbReference>
<dbReference type="GeneID" id="59149276"/>
<dbReference type="GO" id="GO:0008173">
    <property type="term" value="F:RNA methyltransferase activity"/>
    <property type="evidence" value="ECO:0007669"/>
    <property type="project" value="InterPro"/>
</dbReference>